<dbReference type="EMBL" id="JADKGY010000025">
    <property type="protein sequence ID" value="MBK9983803.1"/>
    <property type="molecule type" value="Genomic_DNA"/>
</dbReference>
<feature type="chain" id="PRO_5038658453" description="Lipoprotein" evidence="1">
    <location>
        <begin position="23"/>
        <end position="294"/>
    </location>
</feature>
<evidence type="ECO:0000313" key="2">
    <source>
        <dbReference type="EMBL" id="MBK9983803.1"/>
    </source>
</evidence>
<sequence>MKSLLFLLVSTFLLSIVGCSKNDENLTLNPDSKLILNDHTNISSDSNQELSFRAAPVITSMGGGNASGFFTNGQWDGNTCNQGNYFHYYVINTFDPTASNNFWLINGSGFGSTQGTVLISSGTISLQILSWSSTQIKVRPQANWALDYKINITIKVKHVNGTYAIKIINILGMIKEGRGFGQCTWEAAYQRLLANKTIPIPAYQSTNNISVTYVPQKYDIVDWGSSHSAIIMTIPIVTISNGITTYTFQLRERNHFCDENAATTTKTFKKTSTSIIQGIKSANSALGSATKYFR</sequence>
<dbReference type="InterPro" id="IPR014756">
    <property type="entry name" value="Ig_E-set"/>
</dbReference>
<dbReference type="Gene3D" id="2.60.40.10">
    <property type="entry name" value="Immunoglobulins"/>
    <property type="match status" value="1"/>
</dbReference>
<reference evidence="2 3" key="1">
    <citation type="submission" date="2020-10" db="EMBL/GenBank/DDBJ databases">
        <title>Connecting structure to function with the recovery of over 1000 high-quality activated sludge metagenome-assembled genomes encoding full-length rRNA genes using long-read sequencing.</title>
        <authorList>
            <person name="Singleton C.M."/>
            <person name="Petriglieri F."/>
            <person name="Kristensen J.M."/>
            <person name="Kirkegaard R.H."/>
            <person name="Michaelsen T.Y."/>
            <person name="Andersen M.H."/>
            <person name="Karst S.M."/>
            <person name="Dueholm M.S."/>
            <person name="Nielsen P.H."/>
            <person name="Albertsen M."/>
        </authorList>
    </citation>
    <scope>NUCLEOTIDE SEQUENCE [LARGE SCALE GENOMIC DNA]</scope>
    <source>
        <strain evidence="2">Ribe_18-Q3-R11-54_MAXAC.273</strain>
    </source>
</reference>
<protein>
    <recommendedName>
        <fullName evidence="4">Lipoprotein</fullName>
    </recommendedName>
</protein>
<name>A0A9D7XTK5_9BACT</name>
<evidence type="ECO:0000313" key="3">
    <source>
        <dbReference type="Proteomes" id="UP000808337"/>
    </source>
</evidence>
<proteinExistence type="predicted"/>
<dbReference type="PROSITE" id="PS51257">
    <property type="entry name" value="PROKAR_LIPOPROTEIN"/>
    <property type="match status" value="1"/>
</dbReference>
<keyword evidence="1" id="KW-0732">Signal</keyword>
<dbReference type="InterPro" id="IPR013783">
    <property type="entry name" value="Ig-like_fold"/>
</dbReference>
<dbReference type="Proteomes" id="UP000808337">
    <property type="component" value="Unassembled WGS sequence"/>
</dbReference>
<evidence type="ECO:0000256" key="1">
    <source>
        <dbReference type="SAM" id="SignalP"/>
    </source>
</evidence>
<dbReference type="AlphaFoldDB" id="A0A9D7XTK5"/>
<accession>A0A9D7XTK5</accession>
<gene>
    <name evidence="2" type="ORF">IPP15_15775</name>
</gene>
<dbReference type="SUPFAM" id="SSF81296">
    <property type="entry name" value="E set domains"/>
    <property type="match status" value="1"/>
</dbReference>
<evidence type="ECO:0008006" key="4">
    <source>
        <dbReference type="Google" id="ProtNLM"/>
    </source>
</evidence>
<organism evidence="2 3">
    <name type="scientific">Candidatus Opimibacter skivensis</name>
    <dbReference type="NCBI Taxonomy" id="2982028"/>
    <lineage>
        <taxon>Bacteria</taxon>
        <taxon>Pseudomonadati</taxon>
        <taxon>Bacteroidota</taxon>
        <taxon>Saprospiria</taxon>
        <taxon>Saprospirales</taxon>
        <taxon>Saprospiraceae</taxon>
        <taxon>Candidatus Opimibacter</taxon>
    </lineage>
</organism>
<feature type="signal peptide" evidence="1">
    <location>
        <begin position="1"/>
        <end position="22"/>
    </location>
</feature>
<comment type="caution">
    <text evidence="2">The sequence shown here is derived from an EMBL/GenBank/DDBJ whole genome shotgun (WGS) entry which is preliminary data.</text>
</comment>